<evidence type="ECO:0000256" key="4">
    <source>
        <dbReference type="ARBA" id="ARBA00023242"/>
    </source>
</evidence>
<proteinExistence type="inferred from homology"/>
<dbReference type="InterPro" id="IPR007889">
    <property type="entry name" value="HTH_Psq"/>
</dbReference>
<dbReference type="InterPro" id="IPR009057">
    <property type="entry name" value="Homeodomain-like_sf"/>
</dbReference>
<accession>A0A1B6M632</accession>
<feature type="domain" description="HTH CENPB-type" evidence="7">
    <location>
        <begin position="67"/>
        <end position="139"/>
    </location>
</feature>
<evidence type="ECO:0000256" key="5">
    <source>
        <dbReference type="PROSITE-ProRule" id="PRU00320"/>
    </source>
</evidence>
<name>A0A1B6M632_9HEMI</name>
<dbReference type="PANTHER" id="PTHR19303">
    <property type="entry name" value="TRANSPOSON"/>
    <property type="match status" value="1"/>
</dbReference>
<feature type="domain" description="HTH psq-type" evidence="6">
    <location>
        <begin position="1"/>
        <end position="52"/>
    </location>
</feature>
<dbReference type="Pfam" id="PF03221">
    <property type="entry name" value="HTH_Tnp_Tc5"/>
    <property type="match status" value="1"/>
</dbReference>
<organism evidence="8">
    <name type="scientific">Graphocephala atropunctata</name>
    <dbReference type="NCBI Taxonomy" id="36148"/>
    <lineage>
        <taxon>Eukaryota</taxon>
        <taxon>Metazoa</taxon>
        <taxon>Ecdysozoa</taxon>
        <taxon>Arthropoda</taxon>
        <taxon>Hexapoda</taxon>
        <taxon>Insecta</taxon>
        <taxon>Pterygota</taxon>
        <taxon>Neoptera</taxon>
        <taxon>Paraneoptera</taxon>
        <taxon>Hemiptera</taxon>
        <taxon>Auchenorrhyncha</taxon>
        <taxon>Membracoidea</taxon>
        <taxon>Cicadellidae</taxon>
        <taxon>Cicadellinae</taxon>
        <taxon>Cicadellini</taxon>
        <taxon>Graphocephala</taxon>
    </lineage>
</organism>
<dbReference type="InterPro" id="IPR036397">
    <property type="entry name" value="RNaseH_sf"/>
</dbReference>
<evidence type="ECO:0000259" key="6">
    <source>
        <dbReference type="PROSITE" id="PS50960"/>
    </source>
</evidence>
<evidence type="ECO:0000256" key="3">
    <source>
        <dbReference type="ARBA" id="ARBA00023125"/>
    </source>
</evidence>
<sequence length="540" mass="61425">MAEKRKKTVVTMEEKLRAIKRLDMGESAKKIAAEMGVGTSTVSDWKKSRKAIENWCLTQPSSSGITSSKMMKKGTLDKVNEALYLWFTKCRAKGVPMSGPILQEKAIQFNKEMDNDSEFKASEGWLEKWKKRYGVRKLEITGEKLSANPEDVKKFKSFLHELLEKKQITGDQLFNCDESGLNFKMLPSSTLASKHEDSAPGYKKKKERVTILACSNVTGTLKLPLCVIGKSQKPRAFKNFKDASSLPVWYRAQRSAWMNSLIFKEWFFKQFVPAVEKFCHANKLPRKAILLLDNAPTHPSADELKSDEIKCVFLPPNVTSLCQPMDQGVLESLKRTYRRKLLTVLIAGIDAGKDVKESLKNINMLDVVIWVAKAWEEIKPLTLVRSWRKLLDHKASDKWECEVAEDAEDKGESALLPNDADNMEFIHLLENIPGCEKMNNDELNNWLQGDEVEEITDSDIIEMVTSDPTVPDTNSDDESKGILSHGEAFNAIEQLIDYVEHQEEATAADVMLFRKWRDITSKKRVQRAKQSTITSFFKKD</sequence>
<dbReference type="GO" id="GO:0005634">
    <property type="term" value="C:nucleus"/>
    <property type="evidence" value="ECO:0007669"/>
    <property type="project" value="UniProtKB-SubCell"/>
</dbReference>
<evidence type="ECO:0000259" key="7">
    <source>
        <dbReference type="PROSITE" id="PS51253"/>
    </source>
</evidence>
<dbReference type="InterPro" id="IPR050863">
    <property type="entry name" value="CenT-Element_Derived"/>
</dbReference>
<feature type="DNA-binding region" description="H-T-H motif" evidence="5">
    <location>
        <begin position="28"/>
        <end position="48"/>
    </location>
</feature>
<evidence type="ECO:0008006" key="9">
    <source>
        <dbReference type="Google" id="ProtNLM"/>
    </source>
</evidence>
<gene>
    <name evidence="8" type="ORF">g.9735</name>
</gene>
<dbReference type="SMART" id="SM00674">
    <property type="entry name" value="CENPB"/>
    <property type="match status" value="1"/>
</dbReference>
<evidence type="ECO:0000256" key="2">
    <source>
        <dbReference type="ARBA" id="ARBA00010881"/>
    </source>
</evidence>
<dbReference type="Pfam" id="PF04218">
    <property type="entry name" value="CENP-B_N"/>
    <property type="match status" value="1"/>
</dbReference>
<comment type="similarity">
    <text evidence="2">Belongs to the tigger transposable element derived protein family.</text>
</comment>
<dbReference type="PROSITE" id="PS50960">
    <property type="entry name" value="HTH_PSQ"/>
    <property type="match status" value="1"/>
</dbReference>
<comment type="subcellular location">
    <subcellularLocation>
        <location evidence="1 5">Nucleus</location>
    </subcellularLocation>
</comment>
<dbReference type="PANTHER" id="PTHR19303:SF16">
    <property type="entry name" value="JERKY PROTEIN HOMOLOG-LIKE"/>
    <property type="match status" value="1"/>
</dbReference>
<dbReference type="InterPro" id="IPR036388">
    <property type="entry name" value="WH-like_DNA-bd_sf"/>
</dbReference>
<dbReference type="PROSITE" id="PS51253">
    <property type="entry name" value="HTH_CENPB"/>
    <property type="match status" value="1"/>
</dbReference>
<dbReference type="Gene3D" id="3.30.420.10">
    <property type="entry name" value="Ribonuclease H-like superfamily/Ribonuclease H"/>
    <property type="match status" value="1"/>
</dbReference>
<protein>
    <recommendedName>
        <fullName evidence="9">HTH CENPB-type domain-containing protein</fullName>
    </recommendedName>
</protein>
<dbReference type="Gene3D" id="1.10.10.10">
    <property type="entry name" value="Winged helix-like DNA-binding domain superfamily/Winged helix DNA-binding domain"/>
    <property type="match status" value="1"/>
</dbReference>
<dbReference type="Pfam" id="PF03184">
    <property type="entry name" value="DDE_1"/>
    <property type="match status" value="1"/>
</dbReference>
<evidence type="ECO:0000313" key="8">
    <source>
        <dbReference type="EMBL" id="JAT31368.1"/>
    </source>
</evidence>
<dbReference type="GO" id="GO:0003677">
    <property type="term" value="F:DNA binding"/>
    <property type="evidence" value="ECO:0007669"/>
    <property type="project" value="UniProtKB-UniRule"/>
</dbReference>
<dbReference type="SUPFAM" id="SSF46689">
    <property type="entry name" value="Homeodomain-like"/>
    <property type="match status" value="2"/>
</dbReference>
<dbReference type="InterPro" id="IPR004875">
    <property type="entry name" value="DDE_SF_endonuclease_dom"/>
</dbReference>
<reference evidence="8" key="1">
    <citation type="submission" date="2015-11" db="EMBL/GenBank/DDBJ databases">
        <title>De novo transcriptome assembly of four potential Pierce s Disease insect vectors from Arizona vineyards.</title>
        <authorList>
            <person name="Tassone E.E."/>
        </authorList>
    </citation>
    <scope>NUCLEOTIDE SEQUENCE</scope>
</reference>
<dbReference type="AlphaFoldDB" id="A0A1B6M632"/>
<evidence type="ECO:0000256" key="1">
    <source>
        <dbReference type="ARBA" id="ARBA00004123"/>
    </source>
</evidence>
<dbReference type="EMBL" id="GEBQ01008609">
    <property type="protein sequence ID" value="JAT31368.1"/>
    <property type="molecule type" value="Transcribed_RNA"/>
</dbReference>
<keyword evidence="3 5" id="KW-0238">DNA-binding</keyword>
<dbReference type="InterPro" id="IPR006600">
    <property type="entry name" value="HTH_CenpB_DNA-bd_dom"/>
</dbReference>
<keyword evidence="4 5" id="KW-0539">Nucleus</keyword>
<dbReference type="Gene3D" id="1.10.10.60">
    <property type="entry name" value="Homeodomain-like"/>
    <property type="match status" value="1"/>
</dbReference>